<name>A0A6A5VQ52_9PLEO</name>
<evidence type="ECO:0000313" key="1">
    <source>
        <dbReference type="EMBL" id="KAF1979371.1"/>
    </source>
</evidence>
<dbReference type="Proteomes" id="UP000800036">
    <property type="component" value="Unassembled WGS sequence"/>
</dbReference>
<dbReference type="AlphaFoldDB" id="A0A6A5VQ52"/>
<evidence type="ECO:0000313" key="2">
    <source>
        <dbReference type="Proteomes" id="UP000800036"/>
    </source>
</evidence>
<feature type="non-terminal residue" evidence="1">
    <location>
        <position position="1"/>
    </location>
</feature>
<accession>A0A6A5VQ52</accession>
<organism evidence="1 2">
    <name type="scientific">Bimuria novae-zelandiae CBS 107.79</name>
    <dbReference type="NCBI Taxonomy" id="1447943"/>
    <lineage>
        <taxon>Eukaryota</taxon>
        <taxon>Fungi</taxon>
        <taxon>Dikarya</taxon>
        <taxon>Ascomycota</taxon>
        <taxon>Pezizomycotina</taxon>
        <taxon>Dothideomycetes</taxon>
        <taxon>Pleosporomycetidae</taxon>
        <taxon>Pleosporales</taxon>
        <taxon>Massarineae</taxon>
        <taxon>Didymosphaeriaceae</taxon>
        <taxon>Bimuria</taxon>
    </lineage>
</organism>
<dbReference type="EMBL" id="ML976658">
    <property type="protein sequence ID" value="KAF1979371.1"/>
    <property type="molecule type" value="Genomic_DNA"/>
</dbReference>
<dbReference type="OrthoDB" id="3638982at2759"/>
<protein>
    <submittedName>
        <fullName evidence="1">Uncharacterized protein</fullName>
    </submittedName>
</protein>
<gene>
    <name evidence="1" type="ORF">BU23DRAFT_403036</name>
</gene>
<sequence>ANAASGTAGANPQCAQIQAKLAKGIQANLDIQAQELKGIQTLQAGAANGFAAQQQSVLDIQNQGIAIRATNQKLAAQINSPAQDGLATVAMAQVLEVSQVKSLNGTAGDKATFTKLVQEVMDGTKQNQKNLAAAQSQKC</sequence>
<reference evidence="1" key="1">
    <citation type="journal article" date="2020" name="Stud. Mycol.">
        <title>101 Dothideomycetes genomes: a test case for predicting lifestyles and emergence of pathogens.</title>
        <authorList>
            <person name="Haridas S."/>
            <person name="Albert R."/>
            <person name="Binder M."/>
            <person name="Bloem J."/>
            <person name="Labutti K."/>
            <person name="Salamov A."/>
            <person name="Andreopoulos B."/>
            <person name="Baker S."/>
            <person name="Barry K."/>
            <person name="Bills G."/>
            <person name="Bluhm B."/>
            <person name="Cannon C."/>
            <person name="Castanera R."/>
            <person name="Culley D."/>
            <person name="Daum C."/>
            <person name="Ezra D."/>
            <person name="Gonzalez J."/>
            <person name="Henrissat B."/>
            <person name="Kuo A."/>
            <person name="Liang C."/>
            <person name="Lipzen A."/>
            <person name="Lutzoni F."/>
            <person name="Magnuson J."/>
            <person name="Mondo S."/>
            <person name="Nolan M."/>
            <person name="Ohm R."/>
            <person name="Pangilinan J."/>
            <person name="Park H.-J."/>
            <person name="Ramirez L."/>
            <person name="Alfaro M."/>
            <person name="Sun H."/>
            <person name="Tritt A."/>
            <person name="Yoshinaga Y."/>
            <person name="Zwiers L.-H."/>
            <person name="Turgeon B."/>
            <person name="Goodwin S."/>
            <person name="Spatafora J."/>
            <person name="Crous P."/>
            <person name="Grigoriev I."/>
        </authorList>
    </citation>
    <scope>NUCLEOTIDE SEQUENCE</scope>
    <source>
        <strain evidence="1">CBS 107.79</strain>
    </source>
</reference>
<proteinExistence type="predicted"/>
<keyword evidence="2" id="KW-1185">Reference proteome</keyword>
<feature type="non-terminal residue" evidence="1">
    <location>
        <position position="139"/>
    </location>
</feature>